<feature type="non-terminal residue" evidence="1">
    <location>
        <position position="382"/>
    </location>
</feature>
<proteinExistence type="predicted"/>
<protein>
    <submittedName>
        <fullName evidence="1">Uncharacterized protein</fullName>
    </submittedName>
</protein>
<reference evidence="1 2" key="1">
    <citation type="journal article" date="2011" name="Science">
        <title>The ecoresponsive genome of Daphnia pulex.</title>
        <authorList>
            <person name="Colbourne J.K."/>
            <person name="Pfrender M.E."/>
            <person name="Gilbert D."/>
            <person name="Thomas W.K."/>
            <person name="Tucker A."/>
            <person name="Oakley T.H."/>
            <person name="Tokishita S."/>
            <person name="Aerts A."/>
            <person name="Arnold G.J."/>
            <person name="Basu M.K."/>
            <person name="Bauer D.J."/>
            <person name="Caceres C.E."/>
            <person name="Carmel L."/>
            <person name="Casola C."/>
            <person name="Choi J.H."/>
            <person name="Detter J.C."/>
            <person name="Dong Q."/>
            <person name="Dusheyko S."/>
            <person name="Eads B.D."/>
            <person name="Frohlich T."/>
            <person name="Geiler-Samerotte K.A."/>
            <person name="Gerlach D."/>
            <person name="Hatcher P."/>
            <person name="Jogdeo S."/>
            <person name="Krijgsveld J."/>
            <person name="Kriventseva E.V."/>
            <person name="Kultz D."/>
            <person name="Laforsch C."/>
            <person name="Lindquist E."/>
            <person name="Lopez J."/>
            <person name="Manak J.R."/>
            <person name="Muller J."/>
            <person name="Pangilinan J."/>
            <person name="Patwardhan R.P."/>
            <person name="Pitluck S."/>
            <person name="Pritham E.J."/>
            <person name="Rechtsteiner A."/>
            <person name="Rho M."/>
            <person name="Rogozin I.B."/>
            <person name="Sakarya O."/>
            <person name="Salamov A."/>
            <person name="Schaack S."/>
            <person name="Shapiro H."/>
            <person name="Shiga Y."/>
            <person name="Skalitzky C."/>
            <person name="Smith Z."/>
            <person name="Souvorov A."/>
            <person name="Sung W."/>
            <person name="Tang Z."/>
            <person name="Tsuchiya D."/>
            <person name="Tu H."/>
            <person name="Vos H."/>
            <person name="Wang M."/>
            <person name="Wolf Y.I."/>
            <person name="Yamagata H."/>
            <person name="Yamada T."/>
            <person name="Ye Y."/>
            <person name="Shaw J.R."/>
            <person name="Andrews J."/>
            <person name="Crease T.J."/>
            <person name="Tang H."/>
            <person name="Lucas S.M."/>
            <person name="Robertson H.M."/>
            <person name="Bork P."/>
            <person name="Koonin E.V."/>
            <person name="Zdobnov E.M."/>
            <person name="Grigoriev I.V."/>
            <person name="Lynch M."/>
            <person name="Boore J.L."/>
        </authorList>
    </citation>
    <scope>NUCLEOTIDE SEQUENCE [LARGE SCALE GENOMIC DNA]</scope>
</reference>
<organism evidence="1 2">
    <name type="scientific">Daphnia pulex</name>
    <name type="common">Water flea</name>
    <dbReference type="NCBI Taxonomy" id="6669"/>
    <lineage>
        <taxon>Eukaryota</taxon>
        <taxon>Metazoa</taxon>
        <taxon>Ecdysozoa</taxon>
        <taxon>Arthropoda</taxon>
        <taxon>Crustacea</taxon>
        <taxon>Branchiopoda</taxon>
        <taxon>Diplostraca</taxon>
        <taxon>Cladocera</taxon>
        <taxon>Anomopoda</taxon>
        <taxon>Daphniidae</taxon>
        <taxon>Daphnia</taxon>
    </lineage>
</organism>
<keyword evidence="2" id="KW-1185">Reference proteome</keyword>
<dbReference type="OrthoDB" id="10675298at2759"/>
<dbReference type="EMBL" id="GL734014">
    <property type="protein sequence ID" value="EFX61890.1"/>
    <property type="molecule type" value="Genomic_DNA"/>
</dbReference>
<dbReference type="AlphaFoldDB" id="E9I292"/>
<evidence type="ECO:0000313" key="2">
    <source>
        <dbReference type="Proteomes" id="UP000000305"/>
    </source>
</evidence>
<dbReference type="HOGENOM" id="CLU_724765_0_0_1"/>
<dbReference type="KEGG" id="dpx:DAPPUDRAFT_120812"/>
<sequence length="382" mass="42265">MEAVFPDITPLDMGRTVSMDEPLVDRGEHIAGQASLSLYIVKNKIARRRKVRKVASDTEVDVVGICMDAMLDSLVQKVIAAGRVLENAENTFVDSFRGIAGLPVDRGMQYTPLSFLFALVALKTYVPTHFTTFHPPSEIRIVAQGAVASIPTVRPMVHINADVTCAPFTSTYIMDGTTYRLMLSTAMVVSLVHWLKDNGPHTPTLFLVPVAEEHTDSAHFGVAFFDKRRRVVDVFNIEIGAAIVDFCSHVKVVDSVAHEVLADWDTHYHHINQVDGPTLQNSDVACVSWAALYTFMRVACVEEDLLAPRQLTDSFNRAIEAGGELYPQAYAFGRYLADHGEQLVYAHGAAPQLVSSGYTRMLYKTMASDTSYQLRAYYLAAQ</sequence>
<name>E9I292_DAPPU</name>
<gene>
    <name evidence="1" type="ORF">DAPPUDRAFT_120812</name>
</gene>
<accession>E9I292</accession>
<evidence type="ECO:0000313" key="1">
    <source>
        <dbReference type="EMBL" id="EFX61890.1"/>
    </source>
</evidence>
<dbReference type="InParanoid" id="E9I292"/>
<dbReference type="Proteomes" id="UP000000305">
    <property type="component" value="Unassembled WGS sequence"/>
</dbReference>